<reference evidence="1" key="1">
    <citation type="submission" date="2019-06" db="EMBL/GenBank/DDBJ databases">
        <authorList>
            <person name="Zheng W."/>
        </authorList>
    </citation>
    <scope>NUCLEOTIDE SEQUENCE</scope>
    <source>
        <strain evidence="1">QDHG01</strain>
    </source>
</reference>
<name>A0A8J8P4S0_HALGN</name>
<evidence type="ECO:0000313" key="2">
    <source>
        <dbReference type="Proteomes" id="UP000785679"/>
    </source>
</evidence>
<proteinExistence type="predicted"/>
<dbReference type="EMBL" id="RRYP01001527">
    <property type="protein sequence ID" value="TNV85824.1"/>
    <property type="molecule type" value="Genomic_DNA"/>
</dbReference>
<accession>A0A8J8P4S0</accession>
<dbReference type="AlphaFoldDB" id="A0A8J8P4S0"/>
<sequence length="191" mass="22662">MMYQQWRMEQQEMTIITQSLLLLAYSTKTKTMMEWEDQKSFMEGTQVPLVWEKRLQSVAWPQRCLQRMSICSSKCLSGFKTNCANLSIHSQLVAGVDLVQQQSAKMICYFPRVKTHSRQMWRGLIISMYLIWQMISRRMGDLTSHLTSMRKQWRKRIIKKGKMTQKTITPIVHNPIKLQSVKNRISIHHLR</sequence>
<comment type="caution">
    <text evidence="1">The sequence shown here is derived from an EMBL/GenBank/DDBJ whole genome shotgun (WGS) entry which is preliminary data.</text>
</comment>
<dbReference type="Proteomes" id="UP000785679">
    <property type="component" value="Unassembled WGS sequence"/>
</dbReference>
<protein>
    <submittedName>
        <fullName evidence="1">Uncharacterized protein</fullName>
    </submittedName>
</protein>
<gene>
    <name evidence="1" type="ORF">FGO68_gene8217</name>
</gene>
<evidence type="ECO:0000313" key="1">
    <source>
        <dbReference type="EMBL" id="TNV85824.1"/>
    </source>
</evidence>
<organism evidence="1 2">
    <name type="scientific">Halteria grandinella</name>
    <dbReference type="NCBI Taxonomy" id="5974"/>
    <lineage>
        <taxon>Eukaryota</taxon>
        <taxon>Sar</taxon>
        <taxon>Alveolata</taxon>
        <taxon>Ciliophora</taxon>
        <taxon>Intramacronucleata</taxon>
        <taxon>Spirotrichea</taxon>
        <taxon>Stichotrichia</taxon>
        <taxon>Sporadotrichida</taxon>
        <taxon>Halteriidae</taxon>
        <taxon>Halteria</taxon>
    </lineage>
</organism>
<keyword evidence="2" id="KW-1185">Reference proteome</keyword>